<evidence type="ECO:0000313" key="2">
    <source>
        <dbReference type="Proteomes" id="UP000182894"/>
    </source>
</evidence>
<dbReference type="Proteomes" id="UP000182894">
    <property type="component" value="Unassembled WGS sequence"/>
</dbReference>
<organism evidence="1 2">
    <name type="scientific">Pseudomonas abietaniphila</name>
    <dbReference type="NCBI Taxonomy" id="89065"/>
    <lineage>
        <taxon>Bacteria</taxon>
        <taxon>Pseudomonadati</taxon>
        <taxon>Pseudomonadota</taxon>
        <taxon>Gammaproteobacteria</taxon>
        <taxon>Pseudomonadales</taxon>
        <taxon>Pseudomonadaceae</taxon>
        <taxon>Pseudomonas</taxon>
    </lineage>
</organism>
<keyword evidence="2" id="KW-1185">Reference proteome</keyword>
<evidence type="ECO:0000313" key="1">
    <source>
        <dbReference type="EMBL" id="SDJ47044.1"/>
    </source>
</evidence>
<reference evidence="2" key="1">
    <citation type="submission" date="2016-10" db="EMBL/GenBank/DDBJ databases">
        <authorList>
            <person name="Varghese N."/>
            <person name="Submissions S."/>
        </authorList>
    </citation>
    <scope>NUCLEOTIDE SEQUENCE [LARGE SCALE GENOMIC DNA]</scope>
    <source>
        <strain evidence="2">ATCC 700689</strain>
    </source>
</reference>
<proteinExistence type="predicted"/>
<protein>
    <submittedName>
        <fullName evidence="1">Uncharacterized protein</fullName>
    </submittedName>
</protein>
<dbReference type="EMBL" id="FNCO01000031">
    <property type="protein sequence ID" value="SDJ47044.1"/>
    <property type="molecule type" value="Genomic_DNA"/>
</dbReference>
<dbReference type="AlphaFoldDB" id="A0A1G8U0B6"/>
<gene>
    <name evidence="1" type="ORF">SAMN05216605_13133</name>
</gene>
<accession>A0A1G8U0B6</accession>
<sequence>MLTYRTGRFMDQQWNINGEAGSIQGLVRTIVGDSKPGYLLAHSCGTDAVLASSKPGGFYSCFPDPVAWNQLYMHGLGSSPYIDVFWKACSDAGVEFSPLGVAGYDEDLDRPLSTNQAFDELVRRIHFHWFYSNSSGYDVATPADEWAIRLSVPVGLTLANSPAGPRSFGQRRNLRQPICGVGRRS</sequence>
<name>A0A1G8U0B6_9PSED</name>